<dbReference type="Gene3D" id="2.70.150.10">
    <property type="entry name" value="Calcium-transporting ATPase, cytoplasmic transduction domain A"/>
    <property type="match status" value="1"/>
</dbReference>
<dbReference type="InterPro" id="IPR023299">
    <property type="entry name" value="ATPase_P-typ_cyto_dom_N"/>
</dbReference>
<dbReference type="InterPro" id="IPR018303">
    <property type="entry name" value="ATPase_P-typ_P_site"/>
</dbReference>
<feature type="transmembrane region" description="Helical" evidence="11">
    <location>
        <begin position="213"/>
        <end position="231"/>
    </location>
</feature>
<dbReference type="NCBIfam" id="TIGR01494">
    <property type="entry name" value="ATPase_P-type"/>
    <property type="match status" value="1"/>
</dbReference>
<keyword evidence="6" id="KW-0067">ATP-binding</keyword>
<accession>A0A2M8KNJ9</accession>
<dbReference type="AlphaFoldDB" id="A0A2M8KNJ9"/>
<evidence type="ECO:0000256" key="4">
    <source>
        <dbReference type="ARBA" id="ARBA00022692"/>
    </source>
</evidence>
<organism evidence="13 14">
    <name type="scientific">Candidatus Roizmanbacteria bacterium CG10_big_fil_rev_8_21_14_0_10_39_12</name>
    <dbReference type="NCBI Taxonomy" id="1974852"/>
    <lineage>
        <taxon>Bacteria</taxon>
        <taxon>Candidatus Roizmaniibacteriota</taxon>
    </lineage>
</organism>
<dbReference type="InterPro" id="IPR004014">
    <property type="entry name" value="ATPase_P-typ_cation-transptr_N"/>
</dbReference>
<dbReference type="SUPFAM" id="SSF81653">
    <property type="entry name" value="Calcium ATPase, transduction domain A"/>
    <property type="match status" value="1"/>
</dbReference>
<evidence type="ECO:0000256" key="7">
    <source>
        <dbReference type="ARBA" id="ARBA00022967"/>
    </source>
</evidence>
<dbReference type="InterPro" id="IPR023298">
    <property type="entry name" value="ATPase_P-typ_TM_dom_sf"/>
</dbReference>
<dbReference type="Gene3D" id="3.40.1110.10">
    <property type="entry name" value="Calcium-transporting ATPase, cytoplasmic domain N"/>
    <property type="match status" value="1"/>
</dbReference>
<keyword evidence="4 11" id="KW-0812">Transmembrane</keyword>
<comment type="subcellular location">
    <subcellularLocation>
        <location evidence="1">Membrane</location>
        <topology evidence="1">Multi-pass membrane protein</topology>
    </subcellularLocation>
</comment>
<reference evidence="14" key="1">
    <citation type="submission" date="2017-09" db="EMBL/GenBank/DDBJ databases">
        <title>Depth-based differentiation of microbial function through sediment-hosted aquifers and enrichment of novel symbionts in the deep terrestrial subsurface.</title>
        <authorList>
            <person name="Probst A.J."/>
            <person name="Ladd B."/>
            <person name="Jarett J.K."/>
            <person name="Geller-Mcgrath D.E."/>
            <person name="Sieber C.M.K."/>
            <person name="Emerson J.B."/>
            <person name="Anantharaman K."/>
            <person name="Thomas B.C."/>
            <person name="Malmstrom R."/>
            <person name="Stieglmeier M."/>
            <person name="Klingl A."/>
            <person name="Woyke T."/>
            <person name="Ryan C.M."/>
            <person name="Banfield J.F."/>
        </authorList>
    </citation>
    <scope>NUCLEOTIDE SEQUENCE [LARGE SCALE GENOMIC DNA]</scope>
</reference>
<feature type="region of interest" description="Disordered" evidence="10">
    <location>
        <begin position="475"/>
        <end position="494"/>
    </location>
</feature>
<evidence type="ECO:0000313" key="13">
    <source>
        <dbReference type="EMBL" id="PJE61469.1"/>
    </source>
</evidence>
<dbReference type="InterPro" id="IPR008250">
    <property type="entry name" value="ATPase_P-typ_transduc_dom_A_sf"/>
</dbReference>
<dbReference type="SMART" id="SM00831">
    <property type="entry name" value="Cation_ATPase_N"/>
    <property type="match status" value="1"/>
</dbReference>
<dbReference type="GO" id="GO:0016887">
    <property type="term" value="F:ATP hydrolysis activity"/>
    <property type="evidence" value="ECO:0007669"/>
    <property type="project" value="InterPro"/>
</dbReference>
<dbReference type="SUPFAM" id="SSF81660">
    <property type="entry name" value="Metal cation-transporting ATPase, ATP-binding domain N"/>
    <property type="match status" value="1"/>
</dbReference>
<gene>
    <name evidence="13" type="ORF">COU87_04495</name>
</gene>
<evidence type="ECO:0000256" key="11">
    <source>
        <dbReference type="SAM" id="Phobius"/>
    </source>
</evidence>
<evidence type="ECO:0000256" key="8">
    <source>
        <dbReference type="ARBA" id="ARBA00022989"/>
    </source>
</evidence>
<evidence type="ECO:0000256" key="2">
    <source>
        <dbReference type="ARBA" id="ARBA00008804"/>
    </source>
</evidence>
<dbReference type="Gene3D" id="3.40.50.1000">
    <property type="entry name" value="HAD superfamily/HAD-like"/>
    <property type="match status" value="1"/>
</dbReference>
<evidence type="ECO:0000256" key="3">
    <source>
        <dbReference type="ARBA" id="ARBA00022553"/>
    </source>
</evidence>
<dbReference type="GO" id="GO:0005524">
    <property type="term" value="F:ATP binding"/>
    <property type="evidence" value="ECO:0007669"/>
    <property type="project" value="UniProtKB-KW"/>
</dbReference>
<dbReference type="FunFam" id="2.70.150.10:FF:000042">
    <property type="entry name" value="Plasma membrane ATPase"/>
    <property type="match status" value="1"/>
</dbReference>
<keyword evidence="5" id="KW-0547">Nucleotide-binding</keyword>
<evidence type="ECO:0000256" key="9">
    <source>
        <dbReference type="ARBA" id="ARBA00023136"/>
    </source>
</evidence>
<evidence type="ECO:0000256" key="1">
    <source>
        <dbReference type="ARBA" id="ARBA00004141"/>
    </source>
</evidence>
<dbReference type="PANTHER" id="PTHR42861">
    <property type="entry name" value="CALCIUM-TRANSPORTING ATPASE"/>
    <property type="match status" value="1"/>
</dbReference>
<dbReference type="Pfam" id="PF13246">
    <property type="entry name" value="Cation_ATPase"/>
    <property type="match status" value="1"/>
</dbReference>
<comment type="caution">
    <text evidence="13">The sequence shown here is derived from an EMBL/GenBank/DDBJ whole genome shotgun (WGS) entry which is preliminary data.</text>
</comment>
<evidence type="ECO:0000256" key="5">
    <source>
        <dbReference type="ARBA" id="ARBA00022741"/>
    </source>
</evidence>
<dbReference type="PRINTS" id="PR00119">
    <property type="entry name" value="CATATPASE"/>
</dbReference>
<evidence type="ECO:0000256" key="10">
    <source>
        <dbReference type="SAM" id="MobiDB-lite"/>
    </source>
</evidence>
<keyword evidence="3" id="KW-0597">Phosphoprotein</keyword>
<dbReference type="Gene3D" id="1.20.1110.10">
    <property type="entry name" value="Calcium-transporting ATPase, transmembrane domain"/>
    <property type="match status" value="1"/>
</dbReference>
<evidence type="ECO:0000313" key="14">
    <source>
        <dbReference type="Proteomes" id="UP000230222"/>
    </source>
</evidence>
<feature type="transmembrane region" description="Helical" evidence="11">
    <location>
        <begin position="34"/>
        <end position="56"/>
    </location>
</feature>
<feature type="domain" description="Cation-transporting P-type ATPase N-terminal" evidence="12">
    <location>
        <begin position="3"/>
        <end position="58"/>
    </location>
</feature>
<feature type="transmembrane region" description="Helical" evidence="11">
    <location>
        <begin position="237"/>
        <end position="263"/>
    </location>
</feature>
<dbReference type="Pfam" id="PF00690">
    <property type="entry name" value="Cation_ATPase_N"/>
    <property type="match status" value="1"/>
</dbReference>
<name>A0A2M8KNJ9_9BACT</name>
<dbReference type="PRINTS" id="PR00121">
    <property type="entry name" value="NAKATPASE"/>
</dbReference>
<keyword evidence="9 11" id="KW-0472">Membrane</keyword>
<feature type="non-terminal residue" evidence="13">
    <location>
        <position position="494"/>
    </location>
</feature>
<protein>
    <submittedName>
        <fullName evidence="13">ATPase</fullName>
    </submittedName>
</protein>
<dbReference type="Pfam" id="PF00122">
    <property type="entry name" value="E1-E2_ATPase"/>
    <property type="match status" value="1"/>
</dbReference>
<evidence type="ECO:0000256" key="6">
    <source>
        <dbReference type="ARBA" id="ARBA00022840"/>
    </source>
</evidence>
<sequence>MSKGITTVEAIKLQKVFGMNVIQDRRKISWIKKFIEQISSFLIILLLIAAGLSFFIGETIDGSLILIIIFINAGFGMFQEFKADQAVAALKQLSVSSIRVIRDGKEQEIDSKNLVPGDLIIIEEGVKIPADTRIVESHNLEVNESSLTGESFPVVKNKADMVFMGTIVSRGRAQAIVMQIGMKTKFGKIAENLATVGHVQTPLQKKLAHLTEVVGLVGIIISLVVFVLSALQGQGAFPSFLLAISLAVAVVPESLPAAMTVILSIGVKHMAKRNAIVRKLAAIEAIGNTTLIATDKTGTLTENKMTVKELWFDEHVHQTNLRAIRKSETEKLLLINGILCSTASLVDTHGGTEVLGDPTEGALLMIARDKEMSDRVVRGEWELVDEISFDSIQKRMSVLVKHIEHDDKEHVFSKGAPESILHISSHILIDGSIVKLTDDRREEINAVLEEWSRHGLRVLAFAYQDDDRHTQTFQSLQKSQQPEFHQDNSLQKEG</sequence>
<dbReference type="EMBL" id="PFEC01000077">
    <property type="protein sequence ID" value="PJE61469.1"/>
    <property type="molecule type" value="Genomic_DNA"/>
</dbReference>
<dbReference type="InterPro" id="IPR001757">
    <property type="entry name" value="P_typ_ATPase"/>
</dbReference>
<feature type="compositionally biased region" description="Basic and acidic residues" evidence="10">
    <location>
        <begin position="484"/>
        <end position="494"/>
    </location>
</feature>
<proteinExistence type="inferred from homology"/>
<evidence type="ECO:0000259" key="12">
    <source>
        <dbReference type="SMART" id="SM00831"/>
    </source>
</evidence>
<dbReference type="InterPro" id="IPR059000">
    <property type="entry name" value="ATPase_P-type_domA"/>
</dbReference>
<dbReference type="GO" id="GO:0016020">
    <property type="term" value="C:membrane"/>
    <property type="evidence" value="ECO:0007669"/>
    <property type="project" value="UniProtKB-SubCell"/>
</dbReference>
<comment type="similarity">
    <text evidence="2">Belongs to the cation transport ATPase (P-type) (TC 3.A.3) family. Type IIIA subfamily.</text>
</comment>
<feature type="transmembrane region" description="Helical" evidence="11">
    <location>
        <begin position="62"/>
        <end position="81"/>
    </location>
</feature>
<dbReference type="PROSITE" id="PS00154">
    <property type="entry name" value="ATPASE_E1_E2"/>
    <property type="match status" value="1"/>
</dbReference>
<keyword evidence="8 11" id="KW-1133">Transmembrane helix</keyword>
<dbReference type="Proteomes" id="UP000230222">
    <property type="component" value="Unassembled WGS sequence"/>
</dbReference>
<dbReference type="SUPFAM" id="SSF81665">
    <property type="entry name" value="Calcium ATPase, transmembrane domain M"/>
    <property type="match status" value="1"/>
</dbReference>
<keyword evidence="7" id="KW-1278">Translocase</keyword>
<dbReference type="InterPro" id="IPR023214">
    <property type="entry name" value="HAD_sf"/>
</dbReference>